<sequence length="77" mass="8304">MGSGFRCSVEFEGHCQASTLESVKISSLSDGLPKDRFFSVPKQQDGNAGVVLGITVDDVEDLEDEDDDSSNSDEECE</sequence>
<evidence type="ECO:0000313" key="2">
    <source>
        <dbReference type="Proteomes" id="UP000008022"/>
    </source>
</evidence>
<evidence type="ECO:0000313" key="1">
    <source>
        <dbReference type="EnsemblPlants" id="ORUFI01G01700.1"/>
    </source>
</evidence>
<protein>
    <submittedName>
        <fullName evidence="1">Uncharacterized protein</fullName>
    </submittedName>
</protein>
<organism evidence="1 2">
    <name type="scientific">Oryza rufipogon</name>
    <name type="common">Brownbeard rice</name>
    <name type="synonym">Asian wild rice</name>
    <dbReference type="NCBI Taxonomy" id="4529"/>
    <lineage>
        <taxon>Eukaryota</taxon>
        <taxon>Viridiplantae</taxon>
        <taxon>Streptophyta</taxon>
        <taxon>Embryophyta</taxon>
        <taxon>Tracheophyta</taxon>
        <taxon>Spermatophyta</taxon>
        <taxon>Magnoliopsida</taxon>
        <taxon>Liliopsida</taxon>
        <taxon>Poales</taxon>
        <taxon>Poaceae</taxon>
        <taxon>BOP clade</taxon>
        <taxon>Oryzoideae</taxon>
        <taxon>Oryzeae</taxon>
        <taxon>Oryzinae</taxon>
        <taxon>Oryza</taxon>
    </lineage>
</organism>
<proteinExistence type="predicted"/>
<dbReference type="STRING" id="4529.A0A0E0MQT6"/>
<dbReference type="Gramene" id="ORUFI01G01700.1">
    <property type="protein sequence ID" value="ORUFI01G01700.1"/>
    <property type="gene ID" value="ORUFI01G01700"/>
</dbReference>
<keyword evidence="2" id="KW-1185">Reference proteome</keyword>
<dbReference type="AlphaFoldDB" id="A0A0E0MQT6"/>
<dbReference type="HOGENOM" id="CLU_2642377_0_0_1"/>
<dbReference type="EnsemblPlants" id="ORUFI01G01700.1">
    <property type="protein sequence ID" value="ORUFI01G01700.1"/>
    <property type="gene ID" value="ORUFI01G01700"/>
</dbReference>
<name>A0A0E0MQT6_ORYRU</name>
<dbReference type="Proteomes" id="UP000008022">
    <property type="component" value="Unassembled WGS sequence"/>
</dbReference>
<accession>A0A0E0MQT6</accession>
<reference evidence="1" key="2">
    <citation type="submission" date="2015-06" db="UniProtKB">
        <authorList>
            <consortium name="EnsemblPlants"/>
        </authorList>
    </citation>
    <scope>IDENTIFICATION</scope>
</reference>
<reference evidence="2" key="1">
    <citation type="submission" date="2013-06" db="EMBL/GenBank/DDBJ databases">
        <authorList>
            <person name="Zhao Q."/>
        </authorList>
    </citation>
    <scope>NUCLEOTIDE SEQUENCE</scope>
    <source>
        <strain evidence="2">cv. W1943</strain>
    </source>
</reference>